<sequence>MIRFIRQRRRRLKMKKVKAGDGHTLKEYRLWHIFTRSLFHIEITNNQKEKTNYAVNCKYFAEEPMADLYREGKHVAYSKLPAAFPIENGVIEIDSGGYGINRIHYDTEDKGEVFSVYPDKRSIRGLRMWLHKKFPRLSRFIGIIAILILLTSLALSLPQLIEMITRVPWVADNIGTFKSPILFSWQNNIWIFVAGAIAGVERTLMLRNHWLIDMETSYWDS</sequence>
<reference evidence="3" key="1">
    <citation type="journal article" date="2019" name="Int. J. Syst. Evol. Microbiol.">
        <title>The Global Catalogue of Microorganisms (GCM) 10K type strain sequencing project: providing services to taxonomists for standard genome sequencing and annotation.</title>
        <authorList>
            <consortium name="The Broad Institute Genomics Platform"/>
            <consortium name="The Broad Institute Genome Sequencing Center for Infectious Disease"/>
            <person name="Wu L."/>
            <person name="Ma J."/>
        </authorList>
    </citation>
    <scope>NUCLEOTIDE SEQUENCE [LARGE SCALE GENOMIC DNA]</scope>
    <source>
        <strain evidence="3">TISTR 1858</strain>
    </source>
</reference>
<dbReference type="EMBL" id="JBHUMX010000042">
    <property type="protein sequence ID" value="MFD2630436.1"/>
    <property type="molecule type" value="Genomic_DNA"/>
</dbReference>
<keyword evidence="3" id="KW-1185">Reference proteome</keyword>
<proteinExistence type="predicted"/>
<dbReference type="Proteomes" id="UP001597451">
    <property type="component" value="Unassembled WGS sequence"/>
</dbReference>
<feature type="transmembrane region" description="Helical" evidence="1">
    <location>
        <begin position="181"/>
        <end position="200"/>
    </location>
</feature>
<evidence type="ECO:0000313" key="3">
    <source>
        <dbReference type="Proteomes" id="UP001597451"/>
    </source>
</evidence>
<evidence type="ECO:0008006" key="4">
    <source>
        <dbReference type="Google" id="ProtNLM"/>
    </source>
</evidence>
<name>A0ABW5Q4Z1_9BACI</name>
<feature type="transmembrane region" description="Helical" evidence="1">
    <location>
        <begin position="137"/>
        <end position="161"/>
    </location>
</feature>
<organism evidence="2 3">
    <name type="scientific">Oceanobacillus kapialis</name>
    <dbReference type="NCBI Taxonomy" id="481353"/>
    <lineage>
        <taxon>Bacteria</taxon>
        <taxon>Bacillati</taxon>
        <taxon>Bacillota</taxon>
        <taxon>Bacilli</taxon>
        <taxon>Bacillales</taxon>
        <taxon>Bacillaceae</taxon>
        <taxon>Oceanobacillus</taxon>
    </lineage>
</organism>
<protein>
    <recommendedName>
        <fullName evidence="4">DUF2812 domain-containing protein</fullName>
    </recommendedName>
</protein>
<keyword evidence="1" id="KW-1133">Transmembrane helix</keyword>
<keyword evidence="1" id="KW-0812">Transmembrane</keyword>
<comment type="caution">
    <text evidence="2">The sequence shown here is derived from an EMBL/GenBank/DDBJ whole genome shotgun (WGS) entry which is preliminary data.</text>
</comment>
<keyword evidence="1" id="KW-0472">Membrane</keyword>
<gene>
    <name evidence="2" type="ORF">ACFSUN_16750</name>
</gene>
<evidence type="ECO:0000313" key="2">
    <source>
        <dbReference type="EMBL" id="MFD2630436.1"/>
    </source>
</evidence>
<dbReference type="RefSeq" id="WP_379563692.1">
    <property type="nucleotide sequence ID" value="NZ_JBHUMX010000042.1"/>
</dbReference>
<evidence type="ECO:0000256" key="1">
    <source>
        <dbReference type="SAM" id="Phobius"/>
    </source>
</evidence>
<accession>A0ABW5Q4Z1</accession>